<dbReference type="Gene3D" id="1.10.3210.10">
    <property type="entry name" value="Hypothetical protein af1432"/>
    <property type="match status" value="1"/>
</dbReference>
<gene>
    <name evidence="3" type="ORF">ACFSKQ_01035</name>
</gene>
<dbReference type="Pfam" id="PF21697">
    <property type="entry name" value="Ppx_C"/>
    <property type="match status" value="1"/>
</dbReference>
<sequence>MADSIEARGGRIAGRKPVAVVDIGSNSVRLVIYEGNARAPSILFNEKVLSGLGKGLAQTGRLNDKAVASAVEALTRFAALARHSGVEELYPIATAAAREAQNGPDFIEAAQAAIGRPIVILSGPDEARFAAEGVVAGFHAPDGIAGDLGGGSLELVSIDRGEIGQGITMPLGGLRLQDLSGSDTTRARTIADRHMAAVSFAASGKGRPFFAVGGTWRNLAKLHIEQSGYPLHVMHGYRLKPDDIADFLDRVAREDADKLPGIRAVSRSRRPLLAYGAVALQSVIAHLAPSEVLMSAYGVREGYLHARLPEAEKARDPLIESARELCVLRSRAPAHEEELIAFSAQTFVAFGIDETPEEERLRAAACLLADVSWRAHPDYRGRQSLQLVVHSNFPAVDHAGRTYLGLANYFRYEGNFDQDSMPQIERLIEPRLLQRARILASLFRVAYLLTAATPGILPHLSWIQDPRGGFTLAVPPRFAGLIGERPQARLQHFAKVVERTLRMEVR</sequence>
<dbReference type="CDD" id="cd24052">
    <property type="entry name" value="ASKHA_NBD_HpPPX-GppA-like"/>
    <property type="match status" value="1"/>
</dbReference>
<dbReference type="EMBL" id="JBHUIJ010000002">
    <property type="protein sequence ID" value="MFD2236047.1"/>
    <property type="molecule type" value="Genomic_DNA"/>
</dbReference>
<dbReference type="Proteomes" id="UP001597371">
    <property type="component" value="Unassembled WGS sequence"/>
</dbReference>
<dbReference type="Pfam" id="PF02541">
    <property type="entry name" value="Ppx-GppA"/>
    <property type="match status" value="1"/>
</dbReference>
<dbReference type="InterPro" id="IPR050273">
    <property type="entry name" value="GppA/Ppx_hydrolase"/>
</dbReference>
<dbReference type="SUPFAM" id="SSF53067">
    <property type="entry name" value="Actin-like ATPase domain"/>
    <property type="match status" value="2"/>
</dbReference>
<feature type="domain" description="Ppx/GppA phosphatase N-terminal" evidence="1">
    <location>
        <begin position="31"/>
        <end position="309"/>
    </location>
</feature>
<dbReference type="InterPro" id="IPR043129">
    <property type="entry name" value="ATPase_NBD"/>
</dbReference>
<evidence type="ECO:0000259" key="2">
    <source>
        <dbReference type="Pfam" id="PF21697"/>
    </source>
</evidence>
<dbReference type="PANTHER" id="PTHR30005">
    <property type="entry name" value="EXOPOLYPHOSPHATASE"/>
    <property type="match status" value="1"/>
</dbReference>
<dbReference type="InterPro" id="IPR003695">
    <property type="entry name" value="Ppx_GppA_N"/>
</dbReference>
<dbReference type="RefSeq" id="WP_209736017.1">
    <property type="nucleotide sequence ID" value="NZ_CP072611.1"/>
</dbReference>
<proteinExistence type="predicted"/>
<reference evidence="4" key="1">
    <citation type="journal article" date="2019" name="Int. J. Syst. Evol. Microbiol.">
        <title>The Global Catalogue of Microorganisms (GCM) 10K type strain sequencing project: providing services to taxonomists for standard genome sequencing and annotation.</title>
        <authorList>
            <consortium name="The Broad Institute Genomics Platform"/>
            <consortium name="The Broad Institute Genome Sequencing Center for Infectious Disease"/>
            <person name="Wu L."/>
            <person name="Ma J."/>
        </authorList>
    </citation>
    <scope>NUCLEOTIDE SEQUENCE [LARGE SCALE GENOMIC DNA]</scope>
    <source>
        <strain evidence="4">ZS-35-S2</strain>
    </source>
</reference>
<organism evidence="3 4">
    <name type="scientific">Aureimonas populi</name>
    <dbReference type="NCBI Taxonomy" id="1701758"/>
    <lineage>
        <taxon>Bacteria</taxon>
        <taxon>Pseudomonadati</taxon>
        <taxon>Pseudomonadota</taxon>
        <taxon>Alphaproteobacteria</taxon>
        <taxon>Hyphomicrobiales</taxon>
        <taxon>Aurantimonadaceae</taxon>
        <taxon>Aureimonas</taxon>
    </lineage>
</organism>
<evidence type="ECO:0000313" key="4">
    <source>
        <dbReference type="Proteomes" id="UP001597371"/>
    </source>
</evidence>
<accession>A0ABW5CHF5</accession>
<feature type="domain" description="Exopolyphosphatase C-terminal" evidence="2">
    <location>
        <begin position="318"/>
        <end position="501"/>
    </location>
</feature>
<keyword evidence="4" id="KW-1185">Reference proteome</keyword>
<dbReference type="SUPFAM" id="SSF109604">
    <property type="entry name" value="HD-domain/PDEase-like"/>
    <property type="match status" value="1"/>
</dbReference>
<protein>
    <submittedName>
        <fullName evidence="3">Exopolyphosphatase</fullName>
    </submittedName>
</protein>
<dbReference type="InterPro" id="IPR048951">
    <property type="entry name" value="Ppx_C"/>
</dbReference>
<dbReference type="PANTHER" id="PTHR30005:SF0">
    <property type="entry name" value="RETROGRADE REGULATION PROTEIN 2"/>
    <property type="match status" value="1"/>
</dbReference>
<comment type="caution">
    <text evidence="3">The sequence shown here is derived from an EMBL/GenBank/DDBJ whole genome shotgun (WGS) entry which is preliminary data.</text>
</comment>
<evidence type="ECO:0000313" key="3">
    <source>
        <dbReference type="EMBL" id="MFD2236047.1"/>
    </source>
</evidence>
<dbReference type="Gene3D" id="3.30.420.150">
    <property type="entry name" value="Exopolyphosphatase. Domain 2"/>
    <property type="match status" value="1"/>
</dbReference>
<evidence type="ECO:0000259" key="1">
    <source>
        <dbReference type="Pfam" id="PF02541"/>
    </source>
</evidence>
<dbReference type="Gene3D" id="3.30.420.40">
    <property type="match status" value="1"/>
</dbReference>
<name>A0ABW5CHF5_9HYPH</name>